<dbReference type="OrthoDB" id="2426273at2759"/>
<dbReference type="AlphaFoldDB" id="A0A364LBP6"/>
<dbReference type="RefSeq" id="XP_040737760.1">
    <property type="nucleotide sequence ID" value="XM_040882154.1"/>
</dbReference>
<comment type="caution">
    <text evidence="2">The sequence shown here is derived from an EMBL/GenBank/DDBJ whole genome shotgun (WGS) entry which is preliminary data.</text>
</comment>
<dbReference type="PANTHER" id="PTHR39596:SF2">
    <property type="entry name" value="HET DOMAIN PROTEIN (AFU_ORTHOLOGUE AFUA_1G17550)-RELATED"/>
    <property type="match status" value="1"/>
</dbReference>
<dbReference type="Proteomes" id="UP000249363">
    <property type="component" value="Unassembled WGS sequence"/>
</dbReference>
<evidence type="ECO:0000313" key="3">
    <source>
        <dbReference type="Proteomes" id="UP000249363"/>
    </source>
</evidence>
<keyword evidence="3" id="KW-1185">Reference proteome</keyword>
<dbReference type="InterPro" id="IPR010730">
    <property type="entry name" value="HET"/>
</dbReference>
<accession>A0A364LBP6</accession>
<dbReference type="PANTHER" id="PTHR39596">
    <property type="match status" value="1"/>
</dbReference>
<proteinExistence type="predicted"/>
<dbReference type="EMBL" id="MIKG01000023">
    <property type="protein sequence ID" value="RAO73246.1"/>
    <property type="molecule type" value="Genomic_DNA"/>
</dbReference>
<dbReference type="STRING" id="1196081.A0A364LBP6"/>
<evidence type="ECO:0000259" key="1">
    <source>
        <dbReference type="Pfam" id="PF06985"/>
    </source>
</evidence>
<name>A0A364LBP6_TALAM</name>
<evidence type="ECO:0000313" key="2">
    <source>
        <dbReference type="EMBL" id="RAO73246.1"/>
    </source>
</evidence>
<gene>
    <name evidence="2" type="ORF">BHQ10_009258</name>
</gene>
<dbReference type="GeneID" id="63798472"/>
<feature type="domain" description="Heterokaryon incompatibility" evidence="1">
    <location>
        <begin position="305"/>
        <end position="471"/>
    </location>
</feature>
<sequence>MAEHLFFPETPQKPLRIEYNGPLYDGAEWDEYPIRHGWKDEKGEETWTGRDRKRVECWLYFGMLFYVFGEKLDQSDFILSEEVYDDYYGPRQKQFLTTTHLHKYIDDAQEWESKKYGERAVTIVEKVCNELENNKDKFLLRDDMKLAIRLICRALWNATVKRDGKRTEPQHVSKWLLSNTYETAEMIRSGWCPWEIVKARFTGCYVDTIAYLLQLDRKKPTWDNRTHLDCKMTECVAHNIDESTYLMRHVAEGCECDCLQADAEQLQTILKNGDIPLVKITPLAGESDDPGFKVEIVRKRTGRPYVAISHVWSDGMGNPDGNWLHSCQVGLLYEQARRLVSDKKHIPRQVGDPLEHVEAGMSRLAHFAINQTRGKDKSVLVWIDTLCVPHERDARNLAIQRIRQVYLDGMFIDLALDSKYNESSCMISAYRVLIFDSEMRQVESNSISRAQLLTRVVFCSGWMRRLWTLQEGLAAKYRLYMLFSDQPVNIATIGDELLTKADKNKLPILQESIAKHAMAVWFIFFKESVDYASKFLRTLDVLASPFMKPSFDKGHILSSNWYNVGTRTATKPGDRPIILAGVLDMDVKPILDAKGPEERMRVFYSMLNEFPYDILFEAEPRFEDEGMRWAVKACQYSSTPHFLGGESGKITPRGLQVSALSSWLFPSVVALDISSEDFQSTSGDWLVQHNLKGVTQPDACTLHFKSSVKLMPDKVYGVILESHTGQHCPFALVEYQSTEADNVHYARHVGVGFARRVLVWGLLPQDGYLLPFGFKSLEKRVWVVG</sequence>
<dbReference type="Pfam" id="PF06985">
    <property type="entry name" value="HET"/>
    <property type="match status" value="1"/>
</dbReference>
<organism evidence="2 3">
    <name type="scientific">Talaromyces amestolkiae</name>
    <dbReference type="NCBI Taxonomy" id="1196081"/>
    <lineage>
        <taxon>Eukaryota</taxon>
        <taxon>Fungi</taxon>
        <taxon>Dikarya</taxon>
        <taxon>Ascomycota</taxon>
        <taxon>Pezizomycotina</taxon>
        <taxon>Eurotiomycetes</taxon>
        <taxon>Eurotiomycetidae</taxon>
        <taxon>Eurotiales</taxon>
        <taxon>Trichocomaceae</taxon>
        <taxon>Talaromyces</taxon>
        <taxon>Talaromyces sect. Talaromyces</taxon>
    </lineage>
</organism>
<protein>
    <recommendedName>
        <fullName evidence="1">Heterokaryon incompatibility domain-containing protein</fullName>
    </recommendedName>
</protein>
<reference evidence="2 3" key="1">
    <citation type="journal article" date="2017" name="Biotechnol. Biofuels">
        <title>Differential beta-glucosidase expression as a function of carbon source availability in Talaromyces amestolkiae: a genomic and proteomic approach.</title>
        <authorList>
            <person name="de Eugenio L.I."/>
            <person name="Mendez-Liter J.A."/>
            <person name="Nieto-Dominguez M."/>
            <person name="Alonso L."/>
            <person name="Gil-Munoz J."/>
            <person name="Barriuso J."/>
            <person name="Prieto A."/>
            <person name="Martinez M.J."/>
        </authorList>
    </citation>
    <scope>NUCLEOTIDE SEQUENCE [LARGE SCALE GENOMIC DNA]</scope>
    <source>
        <strain evidence="2 3">CIB</strain>
    </source>
</reference>